<proteinExistence type="predicted"/>
<dbReference type="EMBL" id="JANBUK010003147">
    <property type="protein sequence ID" value="KAJ2768753.1"/>
    <property type="molecule type" value="Genomic_DNA"/>
</dbReference>
<accession>A0ACC1JWC9</accession>
<organism evidence="1 2">
    <name type="scientific">Coemansia linderi</name>
    <dbReference type="NCBI Taxonomy" id="2663919"/>
    <lineage>
        <taxon>Eukaryota</taxon>
        <taxon>Fungi</taxon>
        <taxon>Fungi incertae sedis</taxon>
        <taxon>Zoopagomycota</taxon>
        <taxon>Kickxellomycotina</taxon>
        <taxon>Kickxellomycetes</taxon>
        <taxon>Kickxellales</taxon>
        <taxon>Kickxellaceae</taxon>
        <taxon>Coemansia</taxon>
    </lineage>
</organism>
<reference evidence="1" key="1">
    <citation type="submission" date="2022-07" db="EMBL/GenBank/DDBJ databases">
        <title>Phylogenomic reconstructions and comparative analyses of Kickxellomycotina fungi.</title>
        <authorList>
            <person name="Reynolds N.K."/>
            <person name="Stajich J.E."/>
            <person name="Barry K."/>
            <person name="Grigoriev I.V."/>
            <person name="Crous P."/>
            <person name="Smith M.E."/>
        </authorList>
    </citation>
    <scope>NUCLEOTIDE SEQUENCE</scope>
    <source>
        <strain evidence="1">BCRC 34191</strain>
    </source>
</reference>
<sequence length="104" mass="11323">AHSFKDLRNVLSTEPCAREGLLYGIGVGATVAVLRVFKGRSFVNAGNWGFLSFALVAVAAKKLCHFQYAHQSAKLNTLFEMQSKNSPNVKGFQHSAPPKDNDAE</sequence>
<evidence type="ECO:0000313" key="2">
    <source>
        <dbReference type="Proteomes" id="UP001140066"/>
    </source>
</evidence>
<feature type="non-terminal residue" evidence="1">
    <location>
        <position position="1"/>
    </location>
</feature>
<keyword evidence="2" id="KW-1185">Reference proteome</keyword>
<comment type="caution">
    <text evidence="1">The sequence shown here is derived from an EMBL/GenBank/DDBJ whole genome shotgun (WGS) entry which is preliminary data.</text>
</comment>
<name>A0ACC1JWC9_9FUNG</name>
<gene>
    <name evidence="1" type="ORF">GGI18_005529</name>
</gene>
<protein>
    <submittedName>
        <fullName evidence="1">Uncharacterized protein</fullName>
    </submittedName>
</protein>
<evidence type="ECO:0000313" key="1">
    <source>
        <dbReference type="EMBL" id="KAJ2768753.1"/>
    </source>
</evidence>
<dbReference type="Proteomes" id="UP001140066">
    <property type="component" value="Unassembled WGS sequence"/>
</dbReference>